<dbReference type="AlphaFoldDB" id="A0A409WCZ0"/>
<name>A0A409WCZ0_9AGAR</name>
<feature type="region of interest" description="Disordered" evidence="1">
    <location>
        <begin position="272"/>
        <end position="322"/>
    </location>
</feature>
<dbReference type="Proteomes" id="UP000284706">
    <property type="component" value="Unassembled WGS sequence"/>
</dbReference>
<evidence type="ECO:0000256" key="1">
    <source>
        <dbReference type="SAM" id="MobiDB-lite"/>
    </source>
</evidence>
<gene>
    <name evidence="2" type="ORF">CVT26_015362</name>
</gene>
<dbReference type="OrthoDB" id="3024029at2759"/>
<organism evidence="2 3">
    <name type="scientific">Gymnopilus dilepis</name>
    <dbReference type="NCBI Taxonomy" id="231916"/>
    <lineage>
        <taxon>Eukaryota</taxon>
        <taxon>Fungi</taxon>
        <taxon>Dikarya</taxon>
        <taxon>Basidiomycota</taxon>
        <taxon>Agaricomycotina</taxon>
        <taxon>Agaricomycetes</taxon>
        <taxon>Agaricomycetidae</taxon>
        <taxon>Agaricales</taxon>
        <taxon>Agaricineae</taxon>
        <taxon>Hymenogastraceae</taxon>
        <taxon>Gymnopilus</taxon>
    </lineage>
</organism>
<feature type="compositionally biased region" description="Low complexity" evidence="1">
    <location>
        <begin position="312"/>
        <end position="322"/>
    </location>
</feature>
<comment type="caution">
    <text evidence="2">The sequence shown here is derived from an EMBL/GenBank/DDBJ whole genome shotgun (WGS) entry which is preliminary data.</text>
</comment>
<dbReference type="InParanoid" id="A0A409WCZ0"/>
<proteinExistence type="predicted"/>
<evidence type="ECO:0000313" key="2">
    <source>
        <dbReference type="EMBL" id="PPQ76405.1"/>
    </source>
</evidence>
<dbReference type="EMBL" id="NHYE01005163">
    <property type="protein sequence ID" value="PPQ76405.1"/>
    <property type="molecule type" value="Genomic_DNA"/>
</dbReference>
<keyword evidence="3" id="KW-1185">Reference proteome</keyword>
<reference evidence="2 3" key="1">
    <citation type="journal article" date="2018" name="Evol. Lett.">
        <title>Horizontal gene cluster transfer increased hallucinogenic mushroom diversity.</title>
        <authorList>
            <person name="Reynolds H.T."/>
            <person name="Vijayakumar V."/>
            <person name="Gluck-Thaler E."/>
            <person name="Korotkin H.B."/>
            <person name="Matheny P.B."/>
            <person name="Slot J.C."/>
        </authorList>
    </citation>
    <scope>NUCLEOTIDE SEQUENCE [LARGE SCALE GENOMIC DNA]</scope>
    <source>
        <strain evidence="2 3">SRW20</strain>
    </source>
</reference>
<evidence type="ECO:0000313" key="3">
    <source>
        <dbReference type="Proteomes" id="UP000284706"/>
    </source>
</evidence>
<accession>A0A409WCZ0</accession>
<sequence length="339" mass="37870">MATIIVQRQLPIEGALIPASKPASNVVVCNLPFKRVVRVLTYLIRQKPQNLEHPLSSLSENVQRAMGAFYDVHKALMVGRRVPKSAIEQFKQAKHVFRSECETLRQTLQSGYRHAVDFTNSCQRAPNDRFISAKRCQISGKNVLRDLLGVIRAYDANLEEFRPQEHILAGYLAFKFGPKKGDRSSSVSASSDQALHPETTVATLFSVLEDLQSSLRDLHAFWDNHTSFLTLVVNRQTNFPSPGEETKATVELWVRYQAAILQASSSISQSADAMSVDPSITTVNGKKRRRHTYPASEADKRSAPPSPPPKPDFAAKASPSSRSSLPLRMVHWLKTLFHL</sequence>
<protein>
    <submittedName>
        <fullName evidence="2">Uncharacterized protein</fullName>
    </submittedName>
</protein>